<protein>
    <recommendedName>
        <fullName evidence="1">F-box domain-containing protein</fullName>
    </recommendedName>
</protein>
<dbReference type="PROSITE" id="PS50181">
    <property type="entry name" value="FBOX"/>
    <property type="match status" value="1"/>
</dbReference>
<comment type="caution">
    <text evidence="2">The sequence shown here is derived from an EMBL/GenBank/DDBJ whole genome shotgun (WGS) entry which is preliminary data.</text>
</comment>
<evidence type="ECO:0000259" key="1">
    <source>
        <dbReference type="PROSITE" id="PS50181"/>
    </source>
</evidence>
<evidence type="ECO:0000313" key="3">
    <source>
        <dbReference type="Proteomes" id="UP001313282"/>
    </source>
</evidence>
<dbReference type="EMBL" id="JAVHNR010000003">
    <property type="protein sequence ID" value="KAK6348628.1"/>
    <property type="molecule type" value="Genomic_DNA"/>
</dbReference>
<evidence type="ECO:0000313" key="2">
    <source>
        <dbReference type="EMBL" id="KAK6348628.1"/>
    </source>
</evidence>
<gene>
    <name evidence="2" type="ORF">TWF718_006417</name>
</gene>
<accession>A0AAN8N4Y9</accession>
<feature type="domain" description="F-box" evidence="1">
    <location>
        <begin position="5"/>
        <end position="55"/>
    </location>
</feature>
<proteinExistence type="predicted"/>
<dbReference type="Gene3D" id="1.20.1280.50">
    <property type="match status" value="1"/>
</dbReference>
<name>A0AAN8N4Y9_9PEZI</name>
<organism evidence="2 3">
    <name type="scientific">Orbilia javanica</name>
    <dbReference type="NCBI Taxonomy" id="47235"/>
    <lineage>
        <taxon>Eukaryota</taxon>
        <taxon>Fungi</taxon>
        <taxon>Dikarya</taxon>
        <taxon>Ascomycota</taxon>
        <taxon>Pezizomycotina</taxon>
        <taxon>Orbiliomycetes</taxon>
        <taxon>Orbiliales</taxon>
        <taxon>Orbiliaceae</taxon>
        <taxon>Orbilia</taxon>
    </lineage>
</organism>
<keyword evidence="3" id="KW-1185">Reference proteome</keyword>
<dbReference type="InterPro" id="IPR001810">
    <property type="entry name" value="F-box_dom"/>
</dbReference>
<sequence length="301" mass="35379">MPPPTANLSSLPPTILDQIFLYLPPKALLTKYRLVCKSWKSTISTSAVTKYYSTTGTYQPTNERQIRWYRYRYGFNPLFLPILDTFWKRLVPLWVRYQEQQVMGESEEEEDERRRQCEVNIAFVREIGVLYRRYLHIFSTIPMFHPVYRETNQRIMTEGWGAVQQREKILRDQENQEYDAGSSQTTAVEEMQSLERLNLGEEEQGDEKFYIPFAYKYQPPGVKYKNSEAFLIYLCRFIFTHIPAYRSNRPVDPKTISTRLYVKVKLAGADQESDTPAEGRTLQMMSYGDEGSDSIVVKFDP</sequence>
<dbReference type="InterPro" id="IPR036047">
    <property type="entry name" value="F-box-like_dom_sf"/>
</dbReference>
<dbReference type="AlphaFoldDB" id="A0AAN8N4Y9"/>
<dbReference type="Proteomes" id="UP001313282">
    <property type="component" value="Unassembled WGS sequence"/>
</dbReference>
<dbReference type="Pfam" id="PF12937">
    <property type="entry name" value="F-box-like"/>
    <property type="match status" value="1"/>
</dbReference>
<dbReference type="SUPFAM" id="SSF81383">
    <property type="entry name" value="F-box domain"/>
    <property type="match status" value="1"/>
</dbReference>
<reference evidence="2 3" key="1">
    <citation type="submission" date="2019-10" db="EMBL/GenBank/DDBJ databases">
        <authorList>
            <person name="Palmer J.M."/>
        </authorList>
    </citation>
    <scope>NUCLEOTIDE SEQUENCE [LARGE SCALE GENOMIC DNA]</scope>
    <source>
        <strain evidence="2 3">TWF718</strain>
    </source>
</reference>
<dbReference type="SMART" id="SM00256">
    <property type="entry name" value="FBOX"/>
    <property type="match status" value="1"/>
</dbReference>